<keyword evidence="4" id="KW-1185">Reference proteome</keyword>
<feature type="compositionally biased region" description="Basic and acidic residues" evidence="2">
    <location>
        <begin position="609"/>
        <end position="620"/>
    </location>
</feature>
<dbReference type="Proteomes" id="UP000070467">
    <property type="component" value="Unassembled WGS sequence"/>
</dbReference>
<feature type="region of interest" description="Disordered" evidence="2">
    <location>
        <begin position="601"/>
        <end position="620"/>
    </location>
</feature>
<evidence type="ECO:0000256" key="2">
    <source>
        <dbReference type="SAM" id="MobiDB-lite"/>
    </source>
</evidence>
<dbReference type="EMBL" id="LSDB01000010">
    <property type="protein sequence ID" value="KXB58475.1"/>
    <property type="molecule type" value="Genomic_DNA"/>
</dbReference>
<protein>
    <submittedName>
        <fullName evidence="3">Uncharacterized protein</fullName>
    </submittedName>
</protein>
<feature type="region of interest" description="Disordered" evidence="2">
    <location>
        <begin position="293"/>
        <end position="314"/>
    </location>
</feature>
<accession>A0ABR5TMF6</accession>
<feature type="coiled-coil region" evidence="1">
    <location>
        <begin position="454"/>
        <end position="495"/>
    </location>
</feature>
<feature type="region of interest" description="Disordered" evidence="2">
    <location>
        <begin position="178"/>
        <end position="227"/>
    </location>
</feature>
<organism evidence="3 4">
    <name type="scientific">Gemelliphila asaccharolytica</name>
    <dbReference type="NCBI Taxonomy" id="502393"/>
    <lineage>
        <taxon>Bacteria</taxon>
        <taxon>Bacillati</taxon>
        <taxon>Bacillota</taxon>
        <taxon>Bacilli</taxon>
        <taxon>Bacillales</taxon>
        <taxon>Gemellaceae</taxon>
        <taxon>Gemelliphila</taxon>
    </lineage>
</organism>
<evidence type="ECO:0000313" key="3">
    <source>
        <dbReference type="EMBL" id="KXB58475.1"/>
    </source>
</evidence>
<evidence type="ECO:0000256" key="1">
    <source>
        <dbReference type="SAM" id="Coils"/>
    </source>
</evidence>
<feature type="compositionally biased region" description="Basic and acidic residues" evidence="2">
    <location>
        <begin position="184"/>
        <end position="199"/>
    </location>
</feature>
<keyword evidence="1" id="KW-0175">Coiled coil</keyword>
<feature type="compositionally biased region" description="Basic and acidic residues" evidence="2">
    <location>
        <begin position="62"/>
        <end position="71"/>
    </location>
</feature>
<dbReference type="RefSeq" id="WP_066129516.1">
    <property type="nucleotide sequence ID" value="NZ_KQ959863.1"/>
</dbReference>
<reference evidence="3 4" key="1">
    <citation type="submission" date="2016-01" db="EMBL/GenBank/DDBJ databases">
        <authorList>
            <person name="Mitreva M."/>
            <person name="Pepin K.H."/>
            <person name="Mihindukulasuriya K.A."/>
            <person name="Fulton R."/>
            <person name="Fronick C."/>
            <person name="O'Laughlin M."/>
            <person name="Miner T."/>
            <person name="Herter B."/>
            <person name="Rosa B.A."/>
            <person name="Cordes M."/>
            <person name="Tomlinson C."/>
            <person name="Wollam A."/>
            <person name="Palsikar V.B."/>
            <person name="Mardis E.R."/>
            <person name="Wilson R.K."/>
        </authorList>
    </citation>
    <scope>NUCLEOTIDE SEQUENCE [LARGE SCALE GENOMIC DNA]</scope>
    <source>
        <strain evidence="3 4">KA00071</strain>
    </source>
</reference>
<proteinExistence type="predicted"/>
<gene>
    <name evidence="3" type="ORF">HMPREF1871_00458</name>
</gene>
<evidence type="ECO:0000313" key="4">
    <source>
        <dbReference type="Proteomes" id="UP000070467"/>
    </source>
</evidence>
<feature type="compositionally biased region" description="Basic and acidic residues" evidence="2">
    <location>
        <begin position="33"/>
        <end position="55"/>
    </location>
</feature>
<comment type="caution">
    <text evidence="3">The sequence shown here is derived from an EMBL/GenBank/DDBJ whole genome shotgun (WGS) entry which is preliminary data.</text>
</comment>
<name>A0ABR5TMF6_9BACL</name>
<feature type="compositionally biased region" description="Basic and acidic residues" evidence="2">
    <location>
        <begin position="214"/>
        <end position="227"/>
    </location>
</feature>
<feature type="region of interest" description="Disordered" evidence="2">
    <location>
        <begin position="29"/>
        <end position="71"/>
    </location>
</feature>
<feature type="region of interest" description="Disordered" evidence="2">
    <location>
        <begin position="509"/>
        <end position="536"/>
    </location>
</feature>
<sequence>MDKNQDKKRKKRFYDNWFLEERAEFIEEETQEEIEKGEGEKEEVEKLQEKAKDNKLLQSEATQKEKKHYQEKGQKILEKIKILFETKEGEAEFLSEEKEDKPEDYKTYLEKQKQIQEKEEELEENSLPAKKLLKLEKIKENDKITLIKEQIKSLIAKVKKILKKLKEKVQKLTNKTNASITELYEEKENLSATSKLKELESEEEEKASVNSDLQKSHDSKKTKEDSLKQTLKNLGIKADNLKDFDIFKKKEKKSKPSLAAVKVKRIKQENKLEKLEEDVALEQEKVKIENTVKTKDEKQETKQQEEERKQIKNKEKIEKLNQEFNKINRKQDKITLNKEEENDKIEQAFKEIKQTQEEVGKDHKDYTIKVENLDTEKNRRKEISKTTVEDVLKGSENLFETDIDRVAKKLVLNRNSDIKEEEKPVSSEVEEFRKEVYKEKTSKNLVDNERKTNLDKLILDAKIVENKNKTLSKEVEELNENLKIIKEENEFKKELDREFEEEMSLEKMAKENLDAKESKEESVSTPDEREKSLKGYSDYHLDEKEIQELMLKNKIESGAEKADIETLNKDMSIKKEEKDDIEKFKEEKMLPKKASKTVINVISTKRGSSKKEEKDEKDDKIEYKEKLYENEPNKFFDDGKEFIFGEYKTKDRGYRPVSREKMIQDKKKLDEIFQKYSNINIPVARNKEIEQKIKSPTRNVTKYKPTRLVSSVYGTCIPKNQGKNYFKEIASQDEVTWKIDVGSKAIKNKKKIKKSRKK</sequence>